<evidence type="ECO:0008006" key="5">
    <source>
        <dbReference type="Google" id="ProtNLM"/>
    </source>
</evidence>
<protein>
    <recommendedName>
        <fullName evidence="5">Ubiquitin-like domain-containing protein</fullName>
    </recommendedName>
</protein>
<evidence type="ECO:0000313" key="3">
    <source>
        <dbReference type="EMBL" id="TYH00123.1"/>
    </source>
</evidence>
<reference evidence="3 4" key="1">
    <citation type="submission" date="2019-06" db="EMBL/GenBank/DDBJ databases">
        <title>WGS assembly of Gossypium darwinii.</title>
        <authorList>
            <person name="Chen Z.J."/>
            <person name="Sreedasyam A."/>
            <person name="Ando A."/>
            <person name="Song Q."/>
            <person name="De L."/>
            <person name="Hulse-Kemp A."/>
            <person name="Ding M."/>
            <person name="Ye W."/>
            <person name="Kirkbride R."/>
            <person name="Jenkins J."/>
            <person name="Plott C."/>
            <person name="Lovell J."/>
            <person name="Lin Y.-M."/>
            <person name="Vaughn R."/>
            <person name="Liu B."/>
            <person name="Li W."/>
            <person name="Simpson S."/>
            <person name="Scheffler B."/>
            <person name="Saski C."/>
            <person name="Grover C."/>
            <person name="Hu G."/>
            <person name="Conover J."/>
            <person name="Carlson J."/>
            <person name="Shu S."/>
            <person name="Boston L."/>
            <person name="Williams M."/>
            <person name="Peterson D."/>
            <person name="Mcgee K."/>
            <person name="Jones D."/>
            <person name="Wendel J."/>
            <person name="Stelly D."/>
            <person name="Grimwood J."/>
            <person name="Schmutz J."/>
        </authorList>
    </citation>
    <scope>NUCLEOTIDE SEQUENCE [LARGE SCALE GENOMIC DNA]</scope>
    <source>
        <strain evidence="3">1808015.09</strain>
    </source>
</reference>
<dbReference type="SUPFAM" id="SSF54236">
    <property type="entry name" value="Ubiquitin-like"/>
    <property type="match status" value="1"/>
</dbReference>
<dbReference type="Proteomes" id="UP000323506">
    <property type="component" value="Chromosome A10"/>
</dbReference>
<gene>
    <name evidence="3" type="ORF">ES288_A10G249400v1</name>
</gene>
<organism evidence="3 4">
    <name type="scientific">Gossypium darwinii</name>
    <name type="common">Darwin's cotton</name>
    <name type="synonym">Gossypium barbadense var. darwinii</name>
    <dbReference type="NCBI Taxonomy" id="34276"/>
    <lineage>
        <taxon>Eukaryota</taxon>
        <taxon>Viridiplantae</taxon>
        <taxon>Streptophyta</taxon>
        <taxon>Embryophyta</taxon>
        <taxon>Tracheophyta</taxon>
        <taxon>Spermatophyta</taxon>
        <taxon>Magnoliopsida</taxon>
        <taxon>eudicotyledons</taxon>
        <taxon>Gunneridae</taxon>
        <taxon>Pentapetalae</taxon>
        <taxon>rosids</taxon>
        <taxon>malvids</taxon>
        <taxon>Malvales</taxon>
        <taxon>Malvaceae</taxon>
        <taxon>Malvoideae</taxon>
        <taxon>Gossypium</taxon>
    </lineage>
</organism>
<dbReference type="AlphaFoldDB" id="A0A5D2F4N2"/>
<name>A0A5D2F4N2_GOSDA</name>
<keyword evidence="1" id="KW-0833">Ubl conjugation pathway</keyword>
<dbReference type="EMBL" id="CM017697">
    <property type="protein sequence ID" value="TYH00123.1"/>
    <property type="molecule type" value="Genomic_DNA"/>
</dbReference>
<feature type="region of interest" description="Disordered" evidence="2">
    <location>
        <begin position="59"/>
        <end position="80"/>
    </location>
</feature>
<accession>A0A5D2F4N2</accession>
<dbReference type="PANTHER" id="PTHR13042">
    <property type="entry name" value="UBIQUITIN-LIKE PROTEIN 5"/>
    <property type="match status" value="1"/>
</dbReference>
<dbReference type="InterPro" id="IPR039732">
    <property type="entry name" value="Hub1/Ubl5"/>
</dbReference>
<keyword evidence="4" id="KW-1185">Reference proteome</keyword>
<evidence type="ECO:0000256" key="2">
    <source>
        <dbReference type="SAM" id="MobiDB-lite"/>
    </source>
</evidence>
<dbReference type="Gene3D" id="3.10.20.90">
    <property type="entry name" value="Phosphatidylinositol 3-kinase Catalytic Subunit, Chain A, domain 1"/>
    <property type="match status" value="1"/>
</dbReference>
<sequence length="80" mass="8992">MIEMVLNDRLGKKVCVKCNDDDTIGDLKKLVAAQTGTRADKIRIQKRNISCIYFLSLPHPNYDKDNEGKQTPMKGANALQ</sequence>
<proteinExistence type="predicted"/>
<evidence type="ECO:0000256" key="1">
    <source>
        <dbReference type="ARBA" id="ARBA00022786"/>
    </source>
</evidence>
<evidence type="ECO:0000313" key="4">
    <source>
        <dbReference type="Proteomes" id="UP000323506"/>
    </source>
</evidence>
<dbReference type="InterPro" id="IPR029071">
    <property type="entry name" value="Ubiquitin-like_domsf"/>
</dbReference>